<dbReference type="AlphaFoldDB" id="A0A6L6J649"/>
<proteinExistence type="predicted"/>
<accession>A0A6L6J649</accession>
<organism evidence="1 2">
    <name type="scientific">Paracoccus shanxieyensis</name>
    <dbReference type="NCBI Taxonomy" id="2675752"/>
    <lineage>
        <taxon>Bacteria</taxon>
        <taxon>Pseudomonadati</taxon>
        <taxon>Pseudomonadota</taxon>
        <taxon>Alphaproteobacteria</taxon>
        <taxon>Rhodobacterales</taxon>
        <taxon>Paracoccaceae</taxon>
        <taxon>Paracoccus</taxon>
    </lineage>
</organism>
<comment type="caution">
    <text evidence="1">The sequence shown here is derived from an EMBL/GenBank/DDBJ whole genome shotgun (WGS) entry which is preliminary data.</text>
</comment>
<gene>
    <name evidence="1" type="ORF">GL284_21000</name>
</gene>
<evidence type="ECO:0000313" key="1">
    <source>
        <dbReference type="EMBL" id="MTH66720.1"/>
    </source>
</evidence>
<name>A0A6L6J649_9RHOB</name>
<sequence length="95" mass="10568">MRFKETADDLAVKAKLWDATDREIERFARSYADGFVKGERYSDAQKDACAAAKRKGYPKMLIHALGAQVLKGEWGGAGCLNTPLQLPPQDRALNR</sequence>
<keyword evidence="2" id="KW-1185">Reference proteome</keyword>
<dbReference type="Proteomes" id="UP000478740">
    <property type="component" value="Unassembled WGS sequence"/>
</dbReference>
<protein>
    <submittedName>
        <fullName evidence="1">Uncharacterized protein</fullName>
    </submittedName>
</protein>
<reference evidence="1 2" key="1">
    <citation type="submission" date="2019-11" db="EMBL/GenBank/DDBJ databases">
        <authorList>
            <person name="Dong K."/>
        </authorList>
    </citation>
    <scope>NUCLEOTIDE SEQUENCE [LARGE SCALE GENOMIC DNA]</scope>
    <source>
        <strain evidence="1 2">DK608</strain>
    </source>
</reference>
<dbReference type="RefSeq" id="WP_155046356.1">
    <property type="nucleotide sequence ID" value="NZ_WMIH01000054.1"/>
</dbReference>
<dbReference type="EMBL" id="WMII01000054">
    <property type="protein sequence ID" value="MTH66720.1"/>
    <property type="molecule type" value="Genomic_DNA"/>
</dbReference>
<evidence type="ECO:0000313" key="2">
    <source>
        <dbReference type="Proteomes" id="UP000478740"/>
    </source>
</evidence>